<evidence type="ECO:0000313" key="2">
    <source>
        <dbReference type="EMBL" id="MFD1598805.1"/>
    </source>
</evidence>
<dbReference type="Proteomes" id="UP001597085">
    <property type="component" value="Unassembled WGS sequence"/>
</dbReference>
<name>A0ABD6CL27_9EURY</name>
<accession>A0ABD6CL27</accession>
<proteinExistence type="predicted"/>
<organism evidence="2 3">
    <name type="scientific">Halobellus rarus</name>
    <dbReference type="NCBI Taxonomy" id="1126237"/>
    <lineage>
        <taxon>Archaea</taxon>
        <taxon>Methanobacteriati</taxon>
        <taxon>Methanobacteriota</taxon>
        <taxon>Stenosarchaea group</taxon>
        <taxon>Halobacteria</taxon>
        <taxon>Halobacteriales</taxon>
        <taxon>Haloferacaceae</taxon>
        <taxon>Halobellus</taxon>
    </lineage>
</organism>
<feature type="transmembrane region" description="Helical" evidence="1">
    <location>
        <begin position="49"/>
        <end position="67"/>
    </location>
</feature>
<protein>
    <submittedName>
        <fullName evidence="2">Uncharacterized protein</fullName>
    </submittedName>
</protein>
<evidence type="ECO:0000313" key="3">
    <source>
        <dbReference type="Proteomes" id="UP001597085"/>
    </source>
</evidence>
<comment type="caution">
    <text evidence="2">The sequence shown here is derived from an EMBL/GenBank/DDBJ whole genome shotgun (WGS) entry which is preliminary data.</text>
</comment>
<keyword evidence="1" id="KW-0812">Transmembrane</keyword>
<feature type="transmembrane region" description="Helical" evidence="1">
    <location>
        <begin position="24"/>
        <end position="43"/>
    </location>
</feature>
<sequence>MSTTLVGRSDALTAAKAVVRDIGALKILISGLMLVPLLISLIYQEWYSAIAFLSAAVVTALVGGASYKRCEDAPEPKRHHAMIVAALTLLPLETRHRDNRRREWVYKLNVWI</sequence>
<evidence type="ECO:0000256" key="1">
    <source>
        <dbReference type="SAM" id="Phobius"/>
    </source>
</evidence>
<keyword evidence="1" id="KW-1133">Transmembrane helix</keyword>
<dbReference type="RefSeq" id="WP_256420343.1">
    <property type="nucleotide sequence ID" value="NZ_JANHDI010000002.1"/>
</dbReference>
<reference evidence="2 3" key="1">
    <citation type="journal article" date="2019" name="Int. J. Syst. Evol. Microbiol.">
        <title>The Global Catalogue of Microorganisms (GCM) 10K type strain sequencing project: providing services to taxonomists for standard genome sequencing and annotation.</title>
        <authorList>
            <consortium name="The Broad Institute Genomics Platform"/>
            <consortium name="The Broad Institute Genome Sequencing Center for Infectious Disease"/>
            <person name="Wu L."/>
            <person name="Ma J."/>
        </authorList>
    </citation>
    <scope>NUCLEOTIDE SEQUENCE [LARGE SCALE GENOMIC DNA]</scope>
    <source>
        <strain evidence="2 3">CGMCC 1.12121</strain>
    </source>
</reference>
<dbReference type="EMBL" id="JBHUDK010000006">
    <property type="protein sequence ID" value="MFD1598805.1"/>
    <property type="molecule type" value="Genomic_DNA"/>
</dbReference>
<keyword evidence="3" id="KW-1185">Reference proteome</keyword>
<gene>
    <name evidence="2" type="ORF">ACFSBX_07515</name>
</gene>
<keyword evidence="1" id="KW-0472">Membrane</keyword>
<dbReference type="AlphaFoldDB" id="A0ABD6CL27"/>